<evidence type="ECO:0000313" key="2">
    <source>
        <dbReference type="EMBL" id="CDW85399.1"/>
    </source>
</evidence>
<dbReference type="Proteomes" id="UP000039865">
    <property type="component" value="Unassembled WGS sequence"/>
</dbReference>
<evidence type="ECO:0000256" key="1">
    <source>
        <dbReference type="SAM" id="MobiDB-lite"/>
    </source>
</evidence>
<organism evidence="2 3">
    <name type="scientific">Stylonychia lemnae</name>
    <name type="common">Ciliate</name>
    <dbReference type="NCBI Taxonomy" id="5949"/>
    <lineage>
        <taxon>Eukaryota</taxon>
        <taxon>Sar</taxon>
        <taxon>Alveolata</taxon>
        <taxon>Ciliophora</taxon>
        <taxon>Intramacronucleata</taxon>
        <taxon>Spirotrichea</taxon>
        <taxon>Stichotrichia</taxon>
        <taxon>Sporadotrichida</taxon>
        <taxon>Oxytrichidae</taxon>
        <taxon>Stylonychinae</taxon>
        <taxon>Stylonychia</taxon>
    </lineage>
</organism>
<proteinExistence type="predicted"/>
<name>A0A078AT83_STYLE</name>
<feature type="region of interest" description="Disordered" evidence="1">
    <location>
        <begin position="226"/>
        <end position="333"/>
    </location>
</feature>
<dbReference type="OrthoDB" id="10261433at2759"/>
<dbReference type="EMBL" id="CCKQ01013700">
    <property type="protein sequence ID" value="CDW85399.1"/>
    <property type="molecule type" value="Genomic_DNA"/>
</dbReference>
<accession>A0A078AT83</accession>
<evidence type="ECO:0000313" key="3">
    <source>
        <dbReference type="Proteomes" id="UP000039865"/>
    </source>
</evidence>
<dbReference type="InParanoid" id="A0A078AT83"/>
<keyword evidence="3" id="KW-1185">Reference proteome</keyword>
<sequence length="399" mass="46241">MMNMNQVEPRTREERAALKDRERIEQLRLRERIGSYHKYVDNALVNNPDPTSSHFLPDNDRFNKDFASHDKMVREQQHKQKMEVIEKKRVEKYERDLKRWEFMDEESERQSKRIEQMNDKYLTGQRNKGGAAYNILNLQYEHTDEGQFLKQRDDDAKVRAMMRSKNLDVRSNCGFNPLNGSQRMSVNVPQHQLYNPNELQSVGASIMGTGFAGKPLRKEMFEPVRSQTQPAAMMRDPNYYDAGAYGGQMQQQNQQYPPQGQYQQNQGMQQAPSQQQFQQYQPQQNYQQQQMPPSQYQPQQQVQQQQPPQFGGFPTSNPNNFSASPSSGQLGQQANQMNNAASLLPINQQQQSLYGGQGHYLYNQPNIQRDSVIAPAYTQQQQANYNQQFVAGGAGTKFY</sequence>
<protein>
    <submittedName>
        <fullName evidence="2">Uncharacterized protein</fullName>
    </submittedName>
</protein>
<dbReference type="AlphaFoldDB" id="A0A078AT83"/>
<gene>
    <name evidence="2" type="primary">Contig5351.g5728</name>
    <name evidence="2" type="ORF">STYLEM_14474</name>
</gene>
<reference evidence="2 3" key="1">
    <citation type="submission" date="2014-06" db="EMBL/GenBank/DDBJ databases">
        <authorList>
            <person name="Swart Estienne"/>
        </authorList>
    </citation>
    <scope>NUCLEOTIDE SEQUENCE [LARGE SCALE GENOMIC DNA]</scope>
    <source>
        <strain evidence="2 3">130c</strain>
    </source>
</reference>
<feature type="compositionally biased region" description="Low complexity" evidence="1">
    <location>
        <begin position="247"/>
        <end position="327"/>
    </location>
</feature>